<dbReference type="Pfam" id="PF12874">
    <property type="entry name" value="zf-met"/>
    <property type="match status" value="4"/>
</dbReference>
<dbReference type="SUPFAM" id="SSF57667">
    <property type="entry name" value="beta-beta-alpha zinc fingers"/>
    <property type="match status" value="4"/>
</dbReference>
<dbReference type="SMART" id="SM00355">
    <property type="entry name" value="ZnF_C2H2"/>
    <property type="match status" value="4"/>
</dbReference>
<evidence type="ECO:0000256" key="7">
    <source>
        <dbReference type="SAM" id="MobiDB-lite"/>
    </source>
</evidence>
<feature type="domain" description="C2H2-type" evidence="8">
    <location>
        <begin position="130"/>
        <end position="154"/>
    </location>
</feature>
<dbReference type="GO" id="GO:0008270">
    <property type="term" value="F:zinc ion binding"/>
    <property type="evidence" value="ECO:0007669"/>
    <property type="project" value="UniProtKB-KW"/>
</dbReference>
<dbReference type="InterPro" id="IPR003604">
    <property type="entry name" value="Matrin/U1-like-C_Znf_C2H2"/>
</dbReference>
<feature type="domain" description="C2H2-type" evidence="8">
    <location>
        <begin position="279"/>
        <end position="303"/>
    </location>
</feature>
<keyword evidence="5" id="KW-0862">Zinc</keyword>
<reference evidence="10" key="1">
    <citation type="submission" date="2023-10" db="EMBL/GenBank/DDBJ databases">
        <title>Chromosome-level genome of the transformable northern wattle, Acacia crassicarpa.</title>
        <authorList>
            <person name="Massaro I."/>
            <person name="Sinha N.R."/>
            <person name="Poethig S."/>
            <person name="Leichty A.R."/>
        </authorList>
    </citation>
    <scope>NUCLEOTIDE SEQUENCE</scope>
    <source>
        <strain evidence="10">Acra3RX</strain>
        <tissue evidence="10">Leaf</tissue>
    </source>
</reference>
<feature type="domain" description="U1-type" evidence="9">
    <location>
        <begin position="212"/>
        <end position="246"/>
    </location>
</feature>
<evidence type="ECO:0000256" key="4">
    <source>
        <dbReference type="ARBA" id="ARBA00022771"/>
    </source>
</evidence>
<evidence type="ECO:0000313" key="10">
    <source>
        <dbReference type="EMBL" id="KAK4257234.1"/>
    </source>
</evidence>
<evidence type="ECO:0000313" key="11">
    <source>
        <dbReference type="Proteomes" id="UP001293593"/>
    </source>
</evidence>
<feature type="domain" description="U1-type" evidence="9">
    <location>
        <begin position="276"/>
        <end position="310"/>
    </location>
</feature>
<sequence>MHPPSHTTLFSHKPYPSESFFLTHHQPTIHSLQSDSPLHTHRSDPTRSSASPYGLQSINSLDTNADFQNWIVKQVPSVRYEAAAKASLGTSTVSADFPSVWNGIWGPYLLPTLTPVILPMPNQTKANEPMGCEVCKIDCTSKDAFEKHVSEEKHKRNMQLLNNPTNTIIPGPSRASLKSQISRLGGQDLLGVVNKELESKKQKLVKGGAAVDSVRVCTICNVACNGQDGYNKHLSGKKHAAQIKLISDNGIGPYIAAFKAHGIGPWKKGPKKTKFTQPVWCEICKISCTGRDAYLTHLAGKKHMRNLELLSKSNNDLQLQINPVIGPHEKPNTCKAEGIVSHMPNKAAMVEDIEAKKRKLVEGGVAETDIRICTLCNVVCNSQTVFYFHLNGQKHADMVKLKQEQAGSN</sequence>
<evidence type="ECO:0000256" key="3">
    <source>
        <dbReference type="ARBA" id="ARBA00022737"/>
    </source>
</evidence>
<proteinExistence type="predicted"/>
<feature type="region of interest" description="Disordered" evidence="7">
    <location>
        <begin position="31"/>
        <end position="54"/>
    </location>
</feature>
<feature type="domain" description="C2H2-type" evidence="8">
    <location>
        <begin position="371"/>
        <end position="395"/>
    </location>
</feature>
<dbReference type="PANTHER" id="PTHR46144:SF6">
    <property type="entry name" value="C2H2-TYPE DOMAIN-CONTAINING PROTEIN"/>
    <property type="match status" value="1"/>
</dbReference>
<keyword evidence="11" id="KW-1185">Reference proteome</keyword>
<dbReference type="InterPro" id="IPR036236">
    <property type="entry name" value="Znf_C2H2_sf"/>
</dbReference>
<keyword evidence="3" id="KW-0677">Repeat</keyword>
<dbReference type="PANTHER" id="PTHR46144">
    <property type="entry name" value="ZINC FINGER PROTEIN 385B-LIKE"/>
    <property type="match status" value="1"/>
</dbReference>
<keyword evidence="6" id="KW-0539">Nucleus</keyword>
<feature type="domain" description="U1-type" evidence="9">
    <location>
        <begin position="368"/>
        <end position="402"/>
    </location>
</feature>
<gene>
    <name evidence="10" type="ORF">QN277_006848</name>
</gene>
<keyword evidence="2" id="KW-0479">Metal-binding</keyword>
<feature type="domain" description="U1-type" evidence="9">
    <location>
        <begin position="127"/>
        <end position="161"/>
    </location>
</feature>
<dbReference type="InterPro" id="IPR013087">
    <property type="entry name" value="Znf_C2H2_type"/>
</dbReference>
<dbReference type="GO" id="GO:0003676">
    <property type="term" value="F:nucleic acid binding"/>
    <property type="evidence" value="ECO:0007669"/>
    <property type="project" value="InterPro"/>
</dbReference>
<evidence type="ECO:0000259" key="8">
    <source>
        <dbReference type="SMART" id="SM00355"/>
    </source>
</evidence>
<organism evidence="10 11">
    <name type="scientific">Acacia crassicarpa</name>
    <name type="common">northern wattle</name>
    <dbReference type="NCBI Taxonomy" id="499986"/>
    <lineage>
        <taxon>Eukaryota</taxon>
        <taxon>Viridiplantae</taxon>
        <taxon>Streptophyta</taxon>
        <taxon>Embryophyta</taxon>
        <taxon>Tracheophyta</taxon>
        <taxon>Spermatophyta</taxon>
        <taxon>Magnoliopsida</taxon>
        <taxon>eudicotyledons</taxon>
        <taxon>Gunneridae</taxon>
        <taxon>Pentapetalae</taxon>
        <taxon>rosids</taxon>
        <taxon>fabids</taxon>
        <taxon>Fabales</taxon>
        <taxon>Fabaceae</taxon>
        <taxon>Caesalpinioideae</taxon>
        <taxon>mimosoid clade</taxon>
        <taxon>Acacieae</taxon>
        <taxon>Acacia</taxon>
    </lineage>
</organism>
<dbReference type="InterPro" id="IPR051868">
    <property type="entry name" value="ZN346_ZMAT4"/>
</dbReference>
<dbReference type="AlphaFoldDB" id="A0AAE1IW18"/>
<dbReference type="EMBL" id="JAWXYG010000012">
    <property type="protein sequence ID" value="KAK4257234.1"/>
    <property type="molecule type" value="Genomic_DNA"/>
</dbReference>
<evidence type="ECO:0000259" key="9">
    <source>
        <dbReference type="SMART" id="SM00451"/>
    </source>
</evidence>
<dbReference type="Gene3D" id="3.30.160.60">
    <property type="entry name" value="Classic Zinc Finger"/>
    <property type="match status" value="4"/>
</dbReference>
<dbReference type="Proteomes" id="UP001293593">
    <property type="component" value="Unassembled WGS sequence"/>
</dbReference>
<evidence type="ECO:0000256" key="2">
    <source>
        <dbReference type="ARBA" id="ARBA00022723"/>
    </source>
</evidence>
<name>A0AAE1IW18_9FABA</name>
<dbReference type="SMART" id="SM00451">
    <property type="entry name" value="ZnF_U1"/>
    <property type="match status" value="4"/>
</dbReference>
<accession>A0AAE1IW18</accession>
<protein>
    <submittedName>
        <fullName evidence="10">Uncharacterized protein</fullName>
    </submittedName>
</protein>
<evidence type="ECO:0000256" key="1">
    <source>
        <dbReference type="ARBA" id="ARBA00004123"/>
    </source>
</evidence>
<feature type="domain" description="C2H2-type" evidence="8">
    <location>
        <begin position="215"/>
        <end position="239"/>
    </location>
</feature>
<comment type="subcellular location">
    <subcellularLocation>
        <location evidence="1">Nucleus</location>
    </subcellularLocation>
</comment>
<evidence type="ECO:0000256" key="6">
    <source>
        <dbReference type="ARBA" id="ARBA00023242"/>
    </source>
</evidence>
<evidence type="ECO:0000256" key="5">
    <source>
        <dbReference type="ARBA" id="ARBA00022833"/>
    </source>
</evidence>
<comment type="caution">
    <text evidence="10">The sequence shown here is derived from an EMBL/GenBank/DDBJ whole genome shotgun (WGS) entry which is preliminary data.</text>
</comment>
<dbReference type="GO" id="GO:0005634">
    <property type="term" value="C:nucleus"/>
    <property type="evidence" value="ECO:0007669"/>
    <property type="project" value="UniProtKB-SubCell"/>
</dbReference>
<keyword evidence="4" id="KW-0863">Zinc-finger</keyword>